<name>A0A0F9FE81_9ZZZZ</name>
<organism evidence="2">
    <name type="scientific">marine sediment metagenome</name>
    <dbReference type="NCBI Taxonomy" id="412755"/>
    <lineage>
        <taxon>unclassified sequences</taxon>
        <taxon>metagenomes</taxon>
        <taxon>ecological metagenomes</taxon>
    </lineage>
</organism>
<proteinExistence type="predicted"/>
<dbReference type="EMBL" id="LAZR01030787">
    <property type="protein sequence ID" value="KKL55590.1"/>
    <property type="molecule type" value="Genomic_DNA"/>
</dbReference>
<dbReference type="AlphaFoldDB" id="A0A0F9FE81"/>
<comment type="caution">
    <text evidence="2">The sequence shown here is derived from an EMBL/GenBank/DDBJ whole genome shotgun (WGS) entry which is preliminary data.</text>
</comment>
<keyword evidence="1" id="KW-0812">Transmembrane</keyword>
<reference evidence="2" key="1">
    <citation type="journal article" date="2015" name="Nature">
        <title>Complex archaea that bridge the gap between prokaryotes and eukaryotes.</title>
        <authorList>
            <person name="Spang A."/>
            <person name="Saw J.H."/>
            <person name="Jorgensen S.L."/>
            <person name="Zaremba-Niedzwiedzka K."/>
            <person name="Martijn J."/>
            <person name="Lind A.E."/>
            <person name="van Eijk R."/>
            <person name="Schleper C."/>
            <person name="Guy L."/>
            <person name="Ettema T.J."/>
        </authorList>
    </citation>
    <scope>NUCLEOTIDE SEQUENCE</scope>
</reference>
<protein>
    <submittedName>
        <fullName evidence="2">Uncharacterized protein</fullName>
    </submittedName>
</protein>
<keyword evidence="1" id="KW-1133">Transmembrane helix</keyword>
<gene>
    <name evidence="2" type="ORF">LCGC14_2253890</name>
</gene>
<evidence type="ECO:0000313" key="2">
    <source>
        <dbReference type="EMBL" id="KKL55590.1"/>
    </source>
</evidence>
<evidence type="ECO:0000256" key="1">
    <source>
        <dbReference type="SAM" id="Phobius"/>
    </source>
</evidence>
<keyword evidence="1" id="KW-0472">Membrane</keyword>
<accession>A0A0F9FE81</accession>
<feature type="transmembrane region" description="Helical" evidence="1">
    <location>
        <begin position="6"/>
        <end position="30"/>
    </location>
</feature>
<sequence length="65" mass="7484">MPELITNLTWIIIGTIVGTTVGLVVVYSLVRLAAIAWHRTKAEYYALLYEDEEHPEPKRQNDEEL</sequence>